<feature type="compositionally biased region" description="Acidic residues" evidence="1">
    <location>
        <begin position="204"/>
        <end position="216"/>
    </location>
</feature>
<proteinExistence type="predicted"/>
<feature type="compositionally biased region" description="Basic residues" evidence="1">
    <location>
        <begin position="479"/>
        <end position="490"/>
    </location>
</feature>
<comment type="caution">
    <text evidence="2">The sequence shown here is derived from an EMBL/GenBank/DDBJ whole genome shotgun (WGS) entry which is preliminary data.</text>
</comment>
<feature type="region of interest" description="Disordered" evidence="1">
    <location>
        <begin position="203"/>
        <end position="238"/>
    </location>
</feature>
<evidence type="ECO:0000313" key="3">
    <source>
        <dbReference type="Proteomes" id="UP001287286"/>
    </source>
</evidence>
<dbReference type="Proteomes" id="UP001287286">
    <property type="component" value="Unassembled WGS sequence"/>
</dbReference>
<organism evidence="2 3">
    <name type="scientific">Purpureocillium lilacinum</name>
    <name type="common">Paecilomyces lilacinus</name>
    <dbReference type="NCBI Taxonomy" id="33203"/>
    <lineage>
        <taxon>Eukaryota</taxon>
        <taxon>Fungi</taxon>
        <taxon>Dikarya</taxon>
        <taxon>Ascomycota</taxon>
        <taxon>Pezizomycotina</taxon>
        <taxon>Sordariomycetes</taxon>
        <taxon>Hypocreomycetidae</taxon>
        <taxon>Hypocreales</taxon>
        <taxon>Ophiocordycipitaceae</taxon>
        <taxon>Purpureocillium</taxon>
    </lineage>
</organism>
<reference evidence="2 3" key="1">
    <citation type="journal article" date="2024" name="Microbiol. Resour. Announc.">
        <title>Genome annotations for the ascomycete fungi Trichoderma harzianum, Trichoderma aggressivum, and Purpureocillium lilacinum.</title>
        <authorList>
            <person name="Beijen E.P.W."/>
            <person name="Ohm R.A."/>
        </authorList>
    </citation>
    <scope>NUCLEOTIDE SEQUENCE [LARGE SCALE GENOMIC DNA]</scope>
    <source>
        <strain evidence="2 3">CBS 150709</strain>
    </source>
</reference>
<gene>
    <name evidence="2" type="ORF">Purlil1_12251</name>
</gene>
<evidence type="ECO:0000313" key="2">
    <source>
        <dbReference type="EMBL" id="KAK4077656.1"/>
    </source>
</evidence>
<dbReference type="EMBL" id="JAWRVI010000094">
    <property type="protein sequence ID" value="KAK4077656.1"/>
    <property type="molecule type" value="Genomic_DNA"/>
</dbReference>
<sequence>MGAEGACADKAPALVALSPPGCRPAQDRVARASEHMCTGLADRTYLPCVVCEAQARCGSAEHRQRGATIPCSGSHLAGSSSPQGARQRAQQPTWTACFTFWRRGGSSLFIDEQLLCRRACMAAWRWPDWAVGWALGGRQGVRSWTWPHASPGKFRAPILSLHPFRRLIDKAIVAFWVLCRRVSCPRVCLVWLVSRAAHIREGIDGDSDDDDDDDDDDKCHRPCPSARPSPRGAPGCGMQQAGVCRLRKDSTTRMGRGAFQRHGSGAAAGCFLFRHVAGGDPQAVFRRRPQARVKEDRAETVSRPHLQALWSGTSRASALRPDLSRVVGGCHQQHPSAAVGIGMPSVDDSVTLRRRAWLRGKAGKCREAMQSLALTLGLRALAAKALAKRPILARNGKTLPLRHLRPCPCPPRGARYQYLTTYYSVSPYLMLTAFPSHPSLARLQPMQRVPATPQTFVPLPPPAPVKPPPPGRDSLPRAAPHRHHLHHHLHSPCPHRLGSPSAFFFLGFIQSSRGHDPISLAAVLRPFFRPASSPTSRKPAGQLLCVPRDDAAHALLAKYLAMAFLLPHGAAHCTAQPHQHLKHDARGLAFAPRFGRLFRNTSMSSWQRRDEPMANCPGELKVPHWPFPTMAQTGTARRCDGPRAPPPSKPLSTRRHGAPVGCRRVPGLVGWLCAVLCCSAFALRGSTRLLRRCLRGWGWDSPPAKEPLLVCTEEVRASHDHDSWSSCATERYPHPSHDQLLIAATRSCSSATTLHTPTGYQQARPNAIQQLSVGSPSASHVIHEGGRGGEKKKVVVWLLFWPTMAFYRPKLAPAMFVLLRHHFSFRSFMPP</sequence>
<feature type="region of interest" description="Disordered" evidence="1">
    <location>
        <begin position="459"/>
        <end position="491"/>
    </location>
</feature>
<evidence type="ECO:0000256" key="1">
    <source>
        <dbReference type="SAM" id="MobiDB-lite"/>
    </source>
</evidence>
<keyword evidence="3" id="KW-1185">Reference proteome</keyword>
<feature type="compositionally biased region" description="Pro residues" evidence="1">
    <location>
        <begin position="459"/>
        <end position="471"/>
    </location>
</feature>
<feature type="region of interest" description="Disordered" evidence="1">
    <location>
        <begin position="634"/>
        <end position="657"/>
    </location>
</feature>
<protein>
    <submittedName>
        <fullName evidence="2">Uncharacterized protein</fullName>
    </submittedName>
</protein>
<name>A0ABR0BHJ0_PURLI</name>
<accession>A0ABR0BHJ0</accession>